<dbReference type="EMBL" id="BTCM01000009">
    <property type="protein sequence ID" value="GMK60069.1"/>
    <property type="molecule type" value="Genomic_DNA"/>
</dbReference>
<dbReference type="Pfam" id="PF05046">
    <property type="entry name" value="Img2"/>
    <property type="match status" value="1"/>
</dbReference>
<dbReference type="GO" id="GO:0003735">
    <property type="term" value="F:structural constituent of ribosome"/>
    <property type="evidence" value="ECO:0007669"/>
    <property type="project" value="InterPro"/>
</dbReference>
<evidence type="ECO:0000256" key="5">
    <source>
        <dbReference type="ARBA" id="ARBA00023274"/>
    </source>
</evidence>
<comment type="subcellular location">
    <subcellularLocation>
        <location evidence="1">Mitochondrion</location>
    </subcellularLocation>
</comment>
<evidence type="ECO:0000256" key="2">
    <source>
        <dbReference type="ARBA" id="ARBA00005677"/>
    </source>
</evidence>
<keyword evidence="4" id="KW-0496">Mitochondrion</keyword>
<dbReference type="PANTHER" id="PTHR13477">
    <property type="entry name" value="MITOCHONDRIAL 39S RIBOSOMAL PROTEIN L49"/>
    <property type="match status" value="1"/>
</dbReference>
<evidence type="ECO:0000256" key="6">
    <source>
        <dbReference type="ARBA" id="ARBA00035191"/>
    </source>
</evidence>
<reference evidence="7" key="2">
    <citation type="submission" date="2023-06" db="EMBL/GenBank/DDBJ databases">
        <authorList>
            <person name="Kobayashi Y."/>
            <person name="Kayamori A."/>
            <person name="Aoki K."/>
            <person name="Shiwa Y."/>
            <person name="Fujita N."/>
            <person name="Sugita T."/>
            <person name="Iwasaki W."/>
            <person name="Tanaka N."/>
            <person name="Takashima M."/>
        </authorList>
    </citation>
    <scope>NUCLEOTIDE SEQUENCE</scope>
    <source>
        <strain evidence="7">HIS016</strain>
    </source>
</reference>
<evidence type="ECO:0000313" key="8">
    <source>
        <dbReference type="Proteomes" id="UP001222932"/>
    </source>
</evidence>
<evidence type="ECO:0000256" key="4">
    <source>
        <dbReference type="ARBA" id="ARBA00023128"/>
    </source>
</evidence>
<comment type="similarity">
    <text evidence="2">Belongs to the mitochondrion-specific ribosomal protein mL49 family.</text>
</comment>
<reference evidence="7" key="1">
    <citation type="journal article" date="2023" name="BMC Genomics">
        <title>Chromosome-level genome assemblies of Cutaneotrichosporon spp. (Trichosporonales, Basidiomycota) reveal imbalanced evolution between nucleotide sequences and chromosome synteny.</title>
        <authorList>
            <person name="Kobayashi Y."/>
            <person name="Kayamori A."/>
            <person name="Aoki K."/>
            <person name="Shiwa Y."/>
            <person name="Matsutani M."/>
            <person name="Fujita N."/>
            <person name="Sugita T."/>
            <person name="Iwasaki W."/>
            <person name="Tanaka N."/>
            <person name="Takashima M."/>
        </authorList>
    </citation>
    <scope>NUCLEOTIDE SEQUENCE</scope>
    <source>
        <strain evidence="7">HIS016</strain>
    </source>
</reference>
<dbReference type="AlphaFoldDB" id="A0AAD3YFG4"/>
<evidence type="ECO:0000256" key="3">
    <source>
        <dbReference type="ARBA" id="ARBA00022980"/>
    </source>
</evidence>
<gene>
    <name evidence="7" type="ORF">CspeluHIS016_0902860</name>
</gene>
<proteinExistence type="inferred from homology"/>
<evidence type="ECO:0000256" key="1">
    <source>
        <dbReference type="ARBA" id="ARBA00004173"/>
    </source>
</evidence>
<dbReference type="GO" id="GO:0005762">
    <property type="term" value="C:mitochondrial large ribosomal subunit"/>
    <property type="evidence" value="ECO:0007669"/>
    <property type="project" value="TreeGrafter"/>
</dbReference>
<dbReference type="Gene3D" id="3.30.780.10">
    <property type="entry name" value="SUI1-like domain"/>
    <property type="match status" value="1"/>
</dbReference>
<keyword evidence="8" id="KW-1185">Reference proteome</keyword>
<sequence length="134" mass="14495">MLVRASTSASTSRVLALARAYSQASAATGATDAATAASTPRPRTLGYVVARSEQGNLPVYTEYRNGRSNRLTIVRKVTGDVGALRNDIAQYLADGHIDPLKAPPKVYVRPTSGHVEIKGHWAEEIKEWLAMRGF</sequence>
<keyword evidence="3" id="KW-0689">Ribosomal protein</keyword>
<dbReference type="GO" id="GO:0006412">
    <property type="term" value="P:translation"/>
    <property type="evidence" value="ECO:0007669"/>
    <property type="project" value="InterPro"/>
</dbReference>
<name>A0AAD3YFG4_9TREE</name>
<comment type="caution">
    <text evidence="7">The sequence shown here is derived from an EMBL/GenBank/DDBJ whole genome shotgun (WGS) entry which is preliminary data.</text>
</comment>
<dbReference type="Proteomes" id="UP001222932">
    <property type="component" value="Unassembled WGS sequence"/>
</dbReference>
<evidence type="ECO:0000313" key="7">
    <source>
        <dbReference type="EMBL" id="GMK60069.1"/>
    </source>
</evidence>
<protein>
    <recommendedName>
        <fullName evidence="6">Large ribosomal subunit protein mL49</fullName>
    </recommendedName>
</protein>
<accession>A0AAD3YFG4</accession>
<keyword evidence="5" id="KW-0687">Ribonucleoprotein</keyword>
<dbReference type="InterPro" id="IPR007740">
    <property type="entry name" value="Ribosomal_mL49"/>
</dbReference>
<organism evidence="7 8">
    <name type="scientific">Cutaneotrichosporon spelunceum</name>
    <dbReference type="NCBI Taxonomy" id="1672016"/>
    <lineage>
        <taxon>Eukaryota</taxon>
        <taxon>Fungi</taxon>
        <taxon>Dikarya</taxon>
        <taxon>Basidiomycota</taxon>
        <taxon>Agaricomycotina</taxon>
        <taxon>Tremellomycetes</taxon>
        <taxon>Trichosporonales</taxon>
        <taxon>Trichosporonaceae</taxon>
        <taxon>Cutaneotrichosporon</taxon>
    </lineage>
</organism>
<dbReference type="PANTHER" id="PTHR13477:SF0">
    <property type="entry name" value="LARGE RIBOSOMAL SUBUNIT PROTEIN ML49"/>
    <property type="match status" value="1"/>
</dbReference>